<dbReference type="Gene3D" id="3.90.550.10">
    <property type="entry name" value="Spore Coat Polysaccharide Biosynthesis Protein SpsA, Chain A"/>
    <property type="match status" value="1"/>
</dbReference>
<comment type="caution">
    <text evidence="3">The sequence shown here is derived from an EMBL/GenBank/DDBJ whole genome shotgun (WGS) entry which is preliminary data.</text>
</comment>
<dbReference type="GO" id="GO:0016758">
    <property type="term" value="F:hexosyltransferase activity"/>
    <property type="evidence" value="ECO:0007669"/>
    <property type="project" value="UniProtKB-ARBA"/>
</dbReference>
<feature type="domain" description="Glycosyltransferase 2-like" evidence="2">
    <location>
        <begin position="6"/>
        <end position="115"/>
    </location>
</feature>
<proteinExistence type="predicted"/>
<keyword evidence="4" id="KW-1185">Reference proteome</keyword>
<dbReference type="OrthoDB" id="9815829at2"/>
<keyword evidence="1" id="KW-0812">Transmembrane</keyword>
<organism evidence="3 4">
    <name type="scientific">Maribacter algicola</name>
    <dbReference type="NCBI Taxonomy" id="2498892"/>
    <lineage>
        <taxon>Bacteria</taxon>
        <taxon>Pseudomonadati</taxon>
        <taxon>Bacteroidota</taxon>
        <taxon>Flavobacteriia</taxon>
        <taxon>Flavobacteriales</taxon>
        <taxon>Flavobacteriaceae</taxon>
        <taxon>Maribacter</taxon>
    </lineage>
</organism>
<dbReference type="InterPro" id="IPR001173">
    <property type="entry name" value="Glyco_trans_2-like"/>
</dbReference>
<dbReference type="InterPro" id="IPR029044">
    <property type="entry name" value="Nucleotide-diphossugar_trans"/>
</dbReference>
<evidence type="ECO:0000313" key="4">
    <source>
        <dbReference type="Proteomes" id="UP000286990"/>
    </source>
</evidence>
<accession>A0A426RLX3</accession>
<evidence type="ECO:0000256" key="1">
    <source>
        <dbReference type="SAM" id="Phobius"/>
    </source>
</evidence>
<dbReference type="EMBL" id="QUSX01000001">
    <property type="protein sequence ID" value="RRQ50016.1"/>
    <property type="molecule type" value="Genomic_DNA"/>
</dbReference>
<dbReference type="CDD" id="cd00761">
    <property type="entry name" value="Glyco_tranf_GTA_type"/>
    <property type="match status" value="1"/>
</dbReference>
<dbReference type="SUPFAM" id="SSF53448">
    <property type="entry name" value="Nucleotide-diphospho-sugar transferases"/>
    <property type="match status" value="1"/>
</dbReference>
<evidence type="ECO:0000313" key="3">
    <source>
        <dbReference type="EMBL" id="RRQ50016.1"/>
    </source>
</evidence>
<dbReference type="PANTHER" id="PTHR22916">
    <property type="entry name" value="GLYCOSYLTRANSFERASE"/>
    <property type="match status" value="1"/>
</dbReference>
<dbReference type="PANTHER" id="PTHR22916:SF3">
    <property type="entry name" value="UDP-GLCNAC:BETAGAL BETA-1,3-N-ACETYLGLUCOSAMINYLTRANSFERASE-LIKE PROTEIN 1"/>
    <property type="match status" value="1"/>
</dbReference>
<reference evidence="4" key="1">
    <citation type="submission" date="2018-12" db="EMBL/GenBank/DDBJ databases">
        <title>Maribacter lutimaris sp. nov., isolated from marine sediment.</title>
        <authorList>
            <person name="Kim K.K."/>
        </authorList>
    </citation>
    <scope>NUCLEOTIDE SEQUENCE [LARGE SCALE GENOMIC DNA]</scope>
    <source>
        <strain evidence="4">PoM-212</strain>
    </source>
</reference>
<keyword evidence="1" id="KW-1133">Transmembrane helix</keyword>
<dbReference type="RefSeq" id="WP_125221831.1">
    <property type="nucleotide sequence ID" value="NZ_QUSX01000001.1"/>
</dbReference>
<dbReference type="AlphaFoldDB" id="A0A426RLX3"/>
<gene>
    <name evidence="3" type="ORF">DZC72_05410</name>
</gene>
<protein>
    <submittedName>
        <fullName evidence="3">Glycosyltransferase family 2 protein</fullName>
    </submittedName>
</protein>
<name>A0A426RLX3_9FLAO</name>
<keyword evidence="1" id="KW-0472">Membrane</keyword>
<evidence type="ECO:0000259" key="2">
    <source>
        <dbReference type="Pfam" id="PF00535"/>
    </source>
</evidence>
<dbReference type="Proteomes" id="UP000286990">
    <property type="component" value="Unassembled WGS sequence"/>
</dbReference>
<feature type="transmembrane region" description="Helical" evidence="1">
    <location>
        <begin position="233"/>
        <end position="256"/>
    </location>
</feature>
<dbReference type="Pfam" id="PF00535">
    <property type="entry name" value="Glycos_transf_2"/>
    <property type="match status" value="1"/>
</dbReference>
<sequence length="269" mass="31299">MNDLVSIITPVYNSEKFLSYNIGTVQAQTYKNWEHILVDDCSTDGSQEVIKSFQEKDSRIRYFRLQKNGGAAVARNKAIELANGNYIAFLDSDDLWYPEKLEKQLHFMRQNNYYFTFSDYAVLIENKEKADIFIHCLDKVTLKRALYNNPIGCLTVIYDVGFFGKQYFPTIGKCEDHALWLNLLRKTNGYGLTECLSSYIKRNDSVSANKLDLIQYQWQVFRKVAQLSIVLSFFYSITTIIIKLKQIIAIFILMNFKVSRIGNVSRQFK</sequence>